<sequence>MAATPLLAKSRKDFFSDTVSIRAWDEVPGFRFGEVLESKAENLPPPIFKVFSMGLSQFGQSRRPQRKDS</sequence>
<organism evidence="1 2">
    <name type="scientific">Denitratimonas tolerans</name>
    <dbReference type="NCBI Taxonomy" id="1338420"/>
    <lineage>
        <taxon>Bacteria</taxon>
        <taxon>Pseudomonadati</taxon>
        <taxon>Pseudomonadota</taxon>
        <taxon>Gammaproteobacteria</taxon>
        <taxon>Lysobacterales</taxon>
        <taxon>Lysobacteraceae</taxon>
        <taxon>Denitratimonas</taxon>
    </lineage>
</organism>
<keyword evidence="2" id="KW-1185">Reference proteome</keyword>
<comment type="caution">
    <text evidence="1">The sequence shown here is derived from an EMBL/GenBank/DDBJ whole genome shotgun (WGS) entry which is preliminary data.</text>
</comment>
<gene>
    <name evidence="1" type="ORF">WB794_09165</name>
</gene>
<reference evidence="1 2" key="1">
    <citation type="journal article" date="2016" name="Antonie Van Leeuwenhoek">
        <title>Denitratimonas tolerans gen. nov., sp. nov., a denitrifying bacterium isolated from a bioreactor for tannery wastewater treatment.</title>
        <authorList>
            <person name="Han S.I."/>
            <person name="Kim J.O."/>
            <person name="Lee Y.R."/>
            <person name="Ekpeghere K.I."/>
            <person name="Koh S.C."/>
            <person name="Whang K.S."/>
        </authorList>
    </citation>
    <scope>NUCLEOTIDE SEQUENCE [LARGE SCALE GENOMIC DNA]</scope>
    <source>
        <strain evidence="1 2">KACC 17565</strain>
    </source>
</reference>
<name>A0AAW9R775_9GAMM</name>
<proteinExistence type="predicted"/>
<evidence type="ECO:0000313" key="1">
    <source>
        <dbReference type="EMBL" id="MEJ1249838.1"/>
    </source>
</evidence>
<accession>A0AAW9R775</accession>
<dbReference type="AlphaFoldDB" id="A0AAW9R775"/>
<evidence type="ECO:0000313" key="2">
    <source>
        <dbReference type="Proteomes" id="UP001364472"/>
    </source>
</evidence>
<dbReference type="Proteomes" id="UP001364472">
    <property type="component" value="Unassembled WGS sequence"/>
</dbReference>
<dbReference type="EMBL" id="JBBDHC010000012">
    <property type="protein sequence ID" value="MEJ1249838.1"/>
    <property type="molecule type" value="Genomic_DNA"/>
</dbReference>
<protein>
    <submittedName>
        <fullName evidence="1">Uncharacterized protein</fullName>
    </submittedName>
</protein>